<keyword evidence="2" id="KW-1185">Reference proteome</keyword>
<proteinExistence type="predicted"/>
<organism evidence="1 2">
    <name type="scientific">Orchesella dallaii</name>
    <dbReference type="NCBI Taxonomy" id="48710"/>
    <lineage>
        <taxon>Eukaryota</taxon>
        <taxon>Metazoa</taxon>
        <taxon>Ecdysozoa</taxon>
        <taxon>Arthropoda</taxon>
        <taxon>Hexapoda</taxon>
        <taxon>Collembola</taxon>
        <taxon>Entomobryomorpha</taxon>
        <taxon>Entomobryoidea</taxon>
        <taxon>Orchesellidae</taxon>
        <taxon>Orchesellinae</taxon>
        <taxon>Orchesella</taxon>
    </lineage>
</organism>
<dbReference type="Proteomes" id="UP001642540">
    <property type="component" value="Unassembled WGS sequence"/>
</dbReference>
<reference evidence="1 2" key="1">
    <citation type="submission" date="2024-08" db="EMBL/GenBank/DDBJ databases">
        <authorList>
            <person name="Cucini C."/>
            <person name="Frati F."/>
        </authorList>
    </citation>
    <scope>NUCLEOTIDE SEQUENCE [LARGE SCALE GENOMIC DNA]</scope>
</reference>
<dbReference type="EMBL" id="CAXLJM020000025">
    <property type="protein sequence ID" value="CAL8092149.1"/>
    <property type="molecule type" value="Genomic_DNA"/>
</dbReference>
<sequence>MKQFENYSVPAFCGMLKRGRNHVFLPDGNMLQFVLGNGNLTNTLWFCIPQLQTRVKVCSRFKCPYYKGDEGVTQLMVCEEHFFEHATAVHTSGGMLHCSGHETRSQQMIATIDMNSGCLTQTGRVDSEGRTLMCYQHGLSFIESKSITGIFEHDMLCRLLQCGKGEVISTEMKKTTLIATIKKTLKGKIYFSPSSFLSLRVLDQEEMVQYEVDTHRRLLCAHFACMKTAVKTATRCSFHTNKESSFFVGCLYDVNETPTPKHIYRQVGSQLKSLAYMNRNWDRYKFENQNRFPPPVFKFDILCDGLENKTNAFKIRSAFVLGDLLDREFDPKLMPMGIAFGGKGFIAEFCGKPNKYSRYINAIECRDMSTEVYQNPYAVNNDLFEWQHEGIYFDNAPIIYTCFEDCIVENFKYFGHTRENSNRVRSMASYHIDYLNDKSTLGSEIRRLVSSGALPTNYTVKSKVVAKVLKSDLDMQHNIESYFILAHLFAKHFKLLPDNVLNSLIMINAYTLDKNVLEIINGIMFREYKRVLMLRTRDNP</sequence>
<evidence type="ECO:0000313" key="2">
    <source>
        <dbReference type="Proteomes" id="UP001642540"/>
    </source>
</evidence>
<comment type="caution">
    <text evidence="1">The sequence shown here is derived from an EMBL/GenBank/DDBJ whole genome shotgun (WGS) entry which is preliminary data.</text>
</comment>
<name>A0ABP1Q788_9HEXA</name>
<accession>A0ABP1Q788</accession>
<evidence type="ECO:0000313" key="1">
    <source>
        <dbReference type="EMBL" id="CAL8092149.1"/>
    </source>
</evidence>
<protein>
    <submittedName>
        <fullName evidence="1">Uncharacterized protein</fullName>
    </submittedName>
</protein>
<gene>
    <name evidence="1" type="ORF">ODALV1_LOCUS8136</name>
</gene>